<proteinExistence type="predicted"/>
<dbReference type="OrthoDB" id="2513075at2"/>
<keyword evidence="3" id="KW-1185">Reference proteome</keyword>
<name>A0A1G8TUM3_9BACL</name>
<organism evidence="2 3">
    <name type="scientific">Paenibacillus typhae</name>
    <dbReference type="NCBI Taxonomy" id="1174501"/>
    <lineage>
        <taxon>Bacteria</taxon>
        <taxon>Bacillati</taxon>
        <taxon>Bacillota</taxon>
        <taxon>Bacilli</taxon>
        <taxon>Bacillales</taxon>
        <taxon>Paenibacillaceae</taxon>
        <taxon>Paenibacillus</taxon>
    </lineage>
</organism>
<accession>A0A1G8TUM3</accession>
<dbReference type="EMBL" id="FNDX01000017">
    <property type="protein sequence ID" value="SDJ45211.1"/>
    <property type="molecule type" value="Genomic_DNA"/>
</dbReference>
<dbReference type="SUPFAM" id="SSF52266">
    <property type="entry name" value="SGNH hydrolase"/>
    <property type="match status" value="1"/>
</dbReference>
<feature type="domain" description="SGNH hydrolase-type esterase" evidence="1">
    <location>
        <begin position="75"/>
        <end position="227"/>
    </location>
</feature>
<dbReference type="Pfam" id="PF13472">
    <property type="entry name" value="Lipase_GDSL_2"/>
    <property type="match status" value="1"/>
</dbReference>
<gene>
    <name evidence="2" type="ORF">SAMN05216192_11784</name>
</gene>
<dbReference type="Proteomes" id="UP000199050">
    <property type="component" value="Unassembled WGS sequence"/>
</dbReference>
<evidence type="ECO:0000259" key="1">
    <source>
        <dbReference type="Pfam" id="PF13472"/>
    </source>
</evidence>
<reference evidence="3" key="1">
    <citation type="submission" date="2016-10" db="EMBL/GenBank/DDBJ databases">
        <authorList>
            <person name="Varghese N."/>
            <person name="Submissions S."/>
        </authorList>
    </citation>
    <scope>NUCLEOTIDE SEQUENCE [LARGE SCALE GENOMIC DNA]</scope>
    <source>
        <strain evidence="3">CGMCC 1.11012</strain>
    </source>
</reference>
<dbReference type="AlphaFoldDB" id="A0A1G8TUM3"/>
<dbReference type="STRING" id="1174501.SAMN05216192_11784"/>
<dbReference type="RefSeq" id="WP_090715499.1">
    <property type="nucleotide sequence ID" value="NZ_CBCSKY010000024.1"/>
</dbReference>
<dbReference type="Gene3D" id="3.40.50.1110">
    <property type="entry name" value="SGNH hydrolase"/>
    <property type="match status" value="1"/>
</dbReference>
<sequence length="238" mass="27274">MTTNRTNELLQNPAIIELIKQKEHDHYLEYQKGLVKRYSMRNKYIKKGQILFVGSSLMEQFPIEEMQAVLGLERIIYNRGIGGITTKDLLSLMNECIFELEPSKIFINIGSNDIGAGLDNGAKEIFLENYKEILLRIKESLPASDLFVMAYYPVNAKENFGLEAENHKELFASRNNKNIALINEEVKKLTVKLGIHYIDVSKGLTDEEGHLKAEYTVEGVHMWPNAYSVILENMKPYL</sequence>
<dbReference type="InterPro" id="IPR013830">
    <property type="entry name" value="SGNH_hydro"/>
</dbReference>
<evidence type="ECO:0000313" key="2">
    <source>
        <dbReference type="EMBL" id="SDJ45211.1"/>
    </source>
</evidence>
<protein>
    <submittedName>
        <fullName evidence="2">Lysophospholipase L1</fullName>
    </submittedName>
</protein>
<evidence type="ECO:0000313" key="3">
    <source>
        <dbReference type="Proteomes" id="UP000199050"/>
    </source>
</evidence>
<dbReference type="InterPro" id="IPR036514">
    <property type="entry name" value="SGNH_hydro_sf"/>
</dbReference>